<organism evidence="2 3">
    <name type="scientific">Haloarcula amylolytica JCM 13557</name>
    <dbReference type="NCBI Taxonomy" id="1227452"/>
    <lineage>
        <taxon>Archaea</taxon>
        <taxon>Methanobacteriati</taxon>
        <taxon>Methanobacteriota</taxon>
        <taxon>Stenosarchaea group</taxon>
        <taxon>Halobacteria</taxon>
        <taxon>Halobacteriales</taxon>
        <taxon>Haloarculaceae</taxon>
        <taxon>Haloarcula</taxon>
    </lineage>
</organism>
<dbReference type="Proteomes" id="UP000011623">
    <property type="component" value="Unassembled WGS sequence"/>
</dbReference>
<evidence type="ECO:0000313" key="3">
    <source>
        <dbReference type="Proteomes" id="UP000011623"/>
    </source>
</evidence>
<proteinExistence type="predicted"/>
<name>M0K0B7_9EURY</name>
<dbReference type="RefSeq" id="WP_008313590.1">
    <property type="nucleotide sequence ID" value="NZ_AOLW01000063.1"/>
</dbReference>
<feature type="compositionally biased region" description="Polar residues" evidence="1">
    <location>
        <begin position="352"/>
        <end position="361"/>
    </location>
</feature>
<keyword evidence="3" id="KW-1185">Reference proteome</keyword>
<comment type="caution">
    <text evidence="2">The sequence shown here is derived from an EMBL/GenBank/DDBJ whole genome shotgun (WGS) entry which is preliminary data.</text>
</comment>
<feature type="compositionally biased region" description="Basic and acidic residues" evidence="1">
    <location>
        <begin position="446"/>
        <end position="455"/>
    </location>
</feature>
<dbReference type="EMBL" id="AOLW01000063">
    <property type="protein sequence ID" value="EMA14636.1"/>
    <property type="molecule type" value="Genomic_DNA"/>
</dbReference>
<dbReference type="AlphaFoldDB" id="M0K0B7"/>
<sequence>MPVLHEYENDAGVYLRTNIDGTFVTFQVYRSAARLLSKIGYEDGDTIGWGFLKPLWERGYIYTGNSGTTNKVETHLEKQKLNLKGNKKEKLETFLKQQKRESITVPKDIYPALVDWHNGKYSKERARDLLYQANDEQICCRSIREFSQCPISVVGIETSKGDPAYDVVSKGYEMRCVDVREADQEIDLIITYRSESGHPQGLFVSDGNLDKWKIYGSEEASDRHYYDLFERFPAICELLVNIPEYDLKLDEWDFDGASRHSISDEIRECLQLDWDWSVYSIGRSDGESSSLSGNVRFFSSLGYGIVESDELTKDLVFKSGDESFSENQEVSFKFQRKNGRMRAKNLGSIEGTSQIESTDGTNIAGAGDGKTKYGRQLPQSEEARRQAEQGELDWSEGVITRLNHSDGHGYAKLEGETLYFSLNALSDRSLSKSDSVRAVVSNDGERALFLEPKDGDEPDESTDGEDHAGDQPLQPGESRIGWLRYLNMHYGSLAVQGCSETIMFESQRLPLRREDATLGMAFSFKVIKDQGGLRAKDLEREPEKAHTGDDSELFPESENTGDDTNPEETVMSTPVNEETATWVTRNASSASEVFHSIELANEFGVEAMEYEDSIQKYGHADGFEINDFCISDKGHPVYQFALDDGSWRVEHCITRPEPVLDIRVCPESSPHHQARAVDGNLLYWRPKFNHGRLSDEARHEYVLEQGRYAEIVDDYLSLTQ</sequence>
<feature type="compositionally biased region" description="Acidic residues" evidence="1">
    <location>
        <begin position="550"/>
        <end position="566"/>
    </location>
</feature>
<feature type="region of interest" description="Disordered" evidence="1">
    <location>
        <begin position="352"/>
        <end position="391"/>
    </location>
</feature>
<accession>M0K0B7</accession>
<gene>
    <name evidence="2" type="ORF">C442_20081</name>
</gene>
<evidence type="ECO:0000313" key="2">
    <source>
        <dbReference type="EMBL" id="EMA14636.1"/>
    </source>
</evidence>
<reference evidence="2 3" key="1">
    <citation type="journal article" date="2014" name="PLoS Genet.">
        <title>Phylogenetically driven sequencing of extremely halophilic archaea reveals strategies for static and dynamic osmo-response.</title>
        <authorList>
            <person name="Becker E.A."/>
            <person name="Seitzer P.M."/>
            <person name="Tritt A."/>
            <person name="Larsen D."/>
            <person name="Krusor M."/>
            <person name="Yao A.I."/>
            <person name="Wu D."/>
            <person name="Madern D."/>
            <person name="Eisen J.A."/>
            <person name="Darling A.E."/>
            <person name="Facciotti M.T."/>
        </authorList>
    </citation>
    <scope>NUCLEOTIDE SEQUENCE [LARGE SCALE GENOMIC DNA]</scope>
    <source>
        <strain evidence="2 3">JCM 13557</strain>
    </source>
</reference>
<evidence type="ECO:0000256" key="1">
    <source>
        <dbReference type="SAM" id="MobiDB-lite"/>
    </source>
</evidence>
<protein>
    <submittedName>
        <fullName evidence="2">Uncharacterized protein</fullName>
    </submittedName>
</protein>
<feature type="region of interest" description="Disordered" evidence="1">
    <location>
        <begin position="534"/>
        <end position="573"/>
    </location>
</feature>
<dbReference type="PATRIC" id="fig|1227452.3.peg.3971"/>
<feature type="compositionally biased region" description="Basic and acidic residues" evidence="1">
    <location>
        <begin position="534"/>
        <end position="549"/>
    </location>
</feature>
<feature type="region of interest" description="Disordered" evidence="1">
    <location>
        <begin position="446"/>
        <end position="476"/>
    </location>
</feature>